<dbReference type="AlphaFoldDB" id="A0A7M5V2G5"/>
<feature type="repeat" description="Solcar" evidence="5">
    <location>
        <begin position="114"/>
        <end position="206"/>
    </location>
</feature>
<dbReference type="GeneID" id="136812443"/>
<comment type="similarity">
    <text evidence="2 6">Belongs to the mitochondrial carrier (TC 2.A.29) family.</text>
</comment>
<organism evidence="7 8">
    <name type="scientific">Clytia hemisphaerica</name>
    <dbReference type="NCBI Taxonomy" id="252671"/>
    <lineage>
        <taxon>Eukaryota</taxon>
        <taxon>Metazoa</taxon>
        <taxon>Cnidaria</taxon>
        <taxon>Hydrozoa</taxon>
        <taxon>Hydroidolina</taxon>
        <taxon>Leptothecata</taxon>
        <taxon>Obeliida</taxon>
        <taxon>Clytiidae</taxon>
        <taxon>Clytia</taxon>
    </lineage>
</organism>
<dbReference type="GO" id="GO:0005739">
    <property type="term" value="C:mitochondrion"/>
    <property type="evidence" value="ECO:0007669"/>
    <property type="project" value="InterPro"/>
</dbReference>
<evidence type="ECO:0000256" key="5">
    <source>
        <dbReference type="PROSITE-ProRule" id="PRU00282"/>
    </source>
</evidence>
<evidence type="ECO:0000256" key="2">
    <source>
        <dbReference type="ARBA" id="ARBA00006375"/>
    </source>
</evidence>
<dbReference type="Proteomes" id="UP000594262">
    <property type="component" value="Unplaced"/>
</dbReference>
<evidence type="ECO:0000256" key="4">
    <source>
        <dbReference type="ARBA" id="ARBA00023136"/>
    </source>
</evidence>
<keyword evidence="3 5" id="KW-0812">Transmembrane</keyword>
<proteinExistence type="inferred from homology"/>
<dbReference type="GO" id="GO:0009083">
    <property type="term" value="P:branched-chain amino acid catabolic process"/>
    <property type="evidence" value="ECO:0007669"/>
    <property type="project" value="InterPro"/>
</dbReference>
<dbReference type="PANTHER" id="PTHR46314">
    <property type="entry name" value="SOLUTE CARRIER FAMILY 25 MEMBER 44"/>
    <property type="match status" value="1"/>
</dbReference>
<accession>A0A7M5V2G5</accession>
<protein>
    <submittedName>
        <fullName evidence="7">Uncharacterized protein</fullName>
    </submittedName>
</protein>
<dbReference type="InterPro" id="IPR023395">
    <property type="entry name" value="MCP_dom_sf"/>
</dbReference>
<dbReference type="Gene3D" id="1.50.40.10">
    <property type="entry name" value="Mitochondrial carrier domain"/>
    <property type="match status" value="1"/>
</dbReference>
<evidence type="ECO:0000256" key="6">
    <source>
        <dbReference type="RuleBase" id="RU000488"/>
    </source>
</evidence>
<evidence type="ECO:0000256" key="3">
    <source>
        <dbReference type="ARBA" id="ARBA00022692"/>
    </source>
</evidence>
<dbReference type="PANTHER" id="PTHR46314:SF2">
    <property type="entry name" value="SOLUTE CARRIER FAMILY 25 MEMBER 44"/>
    <property type="match status" value="1"/>
</dbReference>
<feature type="repeat" description="Solcar" evidence="5">
    <location>
        <begin position="27"/>
        <end position="110"/>
    </location>
</feature>
<keyword evidence="8" id="KW-1185">Reference proteome</keyword>
<sequence>MSECIAQQEEIIHQENIKHISWDDLDKRKYYTIGPTIMLGVRIIVYPPMLIKTRLQVQKHKSNYNGTLDAFRKIYKYEGIRGYYKGFGTSTLSMFSGQIYITTFEVIREKAPTSQASKSLIAGTVASLAGQTLTVPIDIISQKQMMYGQRIQKDGQPKLTSAYSVAQKIFRQNGLRGFYKGYVASILTYTPNSGIWWAAYYKFTQFYGSMRPAGTPDMVIQGMSGPSAAIVASWLTNPNDIIRTRLQVEGGKDTIKTTLLKLIKEEGVLSLWTKGLTARFLSAIPSGFFLSVSYELVKKLSMKPEAKMKQCDG</sequence>
<keyword evidence="4 5" id="KW-0472">Membrane</keyword>
<keyword evidence="6" id="KW-0813">Transport</keyword>
<name>A0A7M5V2G5_9CNID</name>
<dbReference type="PROSITE" id="PS50920">
    <property type="entry name" value="SOLCAR"/>
    <property type="match status" value="3"/>
</dbReference>
<feature type="repeat" description="Solcar" evidence="5">
    <location>
        <begin position="216"/>
        <end position="300"/>
    </location>
</feature>
<dbReference type="OrthoDB" id="250329at2759"/>
<dbReference type="SUPFAM" id="SSF103506">
    <property type="entry name" value="Mitochondrial carrier"/>
    <property type="match status" value="1"/>
</dbReference>
<evidence type="ECO:0000256" key="1">
    <source>
        <dbReference type="ARBA" id="ARBA00004141"/>
    </source>
</evidence>
<evidence type="ECO:0000313" key="7">
    <source>
        <dbReference type="EnsemblMetazoa" id="CLYHEMP008449.1"/>
    </source>
</evidence>
<dbReference type="RefSeq" id="XP_066925041.1">
    <property type="nucleotide sequence ID" value="XM_067068940.1"/>
</dbReference>
<dbReference type="Pfam" id="PF00153">
    <property type="entry name" value="Mito_carr"/>
    <property type="match status" value="3"/>
</dbReference>
<dbReference type="EnsemblMetazoa" id="CLYHEMT008449.1">
    <property type="protein sequence ID" value="CLYHEMP008449.1"/>
    <property type="gene ID" value="CLYHEMG008449"/>
</dbReference>
<evidence type="ECO:0000313" key="8">
    <source>
        <dbReference type="Proteomes" id="UP000594262"/>
    </source>
</evidence>
<dbReference type="GO" id="GO:0016020">
    <property type="term" value="C:membrane"/>
    <property type="evidence" value="ECO:0007669"/>
    <property type="project" value="UniProtKB-SubCell"/>
</dbReference>
<dbReference type="InterPro" id="IPR018108">
    <property type="entry name" value="MCP_transmembrane"/>
</dbReference>
<dbReference type="InterPro" id="IPR042164">
    <property type="entry name" value="SLC25A44"/>
</dbReference>
<dbReference type="GO" id="GO:0015658">
    <property type="term" value="F:branched-chain amino acid transmembrane transporter activity"/>
    <property type="evidence" value="ECO:0007669"/>
    <property type="project" value="InterPro"/>
</dbReference>
<reference evidence="7" key="1">
    <citation type="submission" date="2021-01" db="UniProtKB">
        <authorList>
            <consortium name="EnsemblMetazoa"/>
        </authorList>
    </citation>
    <scope>IDENTIFICATION</scope>
</reference>
<comment type="subcellular location">
    <subcellularLocation>
        <location evidence="1">Membrane</location>
        <topology evidence="1">Multi-pass membrane protein</topology>
    </subcellularLocation>
</comment>